<proteinExistence type="predicted"/>
<keyword evidence="3" id="KW-1185">Reference proteome</keyword>
<protein>
    <recommendedName>
        <fullName evidence="4">F-box domain-containing protein</fullName>
    </recommendedName>
</protein>
<sequence>MAPATRKKGASTRPNIMTSLFSSPASSSPVPKTKTSTKSKNNEPDLVSDHDSDHSDYGNAKKKNKKRKNMGDEDDYPFKRRRGPISPAPELPDISDDEGIRDVEPLDEEQHITDPFSTPYQLPKNLMLQVTADGKTFVGVDLASLLKSNSTLLPGVTEAYTPKSIESGRIVQDDSLMDVDQALDKKDKTGFLDLPYELRLRIYRLVFRGASAVDFCARRDFSKSAHFLRTSKQVHREGTPILYGENSFHFGRSHEKRGVYWQQAWKEIGYKDVRRFLETIGPVNIASLKYVSFMCEDGNKYNFPLWSDVAGRQYVEDASLQRVFRLIGENAMLTKLAVCFGAKTNVKEGDYHFLHALTRMKCHQLIIYSGFREIRNRMFKTLKSKLKQVMEVPVDEDNERSPGEIKQNKVKMAYEDDMAPTFGYSRVTIV</sequence>
<comment type="caution">
    <text evidence="2">The sequence shown here is derived from an EMBL/GenBank/DDBJ whole genome shotgun (WGS) entry which is preliminary data.</text>
</comment>
<name>A0AAN6E6X3_9EURO</name>
<dbReference type="PANTHER" id="PTHR42085:SF1">
    <property type="entry name" value="F-BOX DOMAIN-CONTAINING PROTEIN"/>
    <property type="match status" value="1"/>
</dbReference>
<gene>
    <name evidence="2" type="ORF">EDD36DRAFT_17067</name>
</gene>
<accession>A0AAN6E6X3</accession>
<dbReference type="EMBL" id="MU404350">
    <property type="protein sequence ID" value="KAI1617928.1"/>
    <property type="molecule type" value="Genomic_DNA"/>
</dbReference>
<dbReference type="AlphaFoldDB" id="A0AAN6E6X3"/>
<organism evidence="2 3">
    <name type="scientific">Exophiala viscosa</name>
    <dbReference type="NCBI Taxonomy" id="2486360"/>
    <lineage>
        <taxon>Eukaryota</taxon>
        <taxon>Fungi</taxon>
        <taxon>Dikarya</taxon>
        <taxon>Ascomycota</taxon>
        <taxon>Pezizomycotina</taxon>
        <taxon>Eurotiomycetes</taxon>
        <taxon>Chaetothyriomycetidae</taxon>
        <taxon>Chaetothyriales</taxon>
        <taxon>Herpotrichiellaceae</taxon>
        <taxon>Exophiala</taxon>
    </lineage>
</organism>
<feature type="compositionally biased region" description="Low complexity" evidence="1">
    <location>
        <begin position="18"/>
        <end position="39"/>
    </location>
</feature>
<feature type="region of interest" description="Disordered" evidence="1">
    <location>
        <begin position="1"/>
        <end position="98"/>
    </location>
</feature>
<dbReference type="InterPro" id="IPR038883">
    <property type="entry name" value="AN11006-like"/>
</dbReference>
<evidence type="ECO:0008006" key="4">
    <source>
        <dbReference type="Google" id="ProtNLM"/>
    </source>
</evidence>
<reference evidence="2" key="1">
    <citation type="journal article" date="2022" name="bioRxiv">
        <title>Deciphering the potential niche of two novel black yeast fungi from a biological soil crust based on their genomes, phenotypes, and melanin regulation.</title>
        <authorList>
            <consortium name="DOE Joint Genome Institute"/>
            <person name="Carr E.C."/>
            <person name="Barton Q."/>
            <person name="Grambo S."/>
            <person name="Sullivan M."/>
            <person name="Renfro C.M."/>
            <person name="Kuo A."/>
            <person name="Pangilinan J."/>
            <person name="Lipzen A."/>
            <person name="Keymanesh K."/>
            <person name="Savage E."/>
            <person name="Barry K."/>
            <person name="Grigoriev I.V."/>
            <person name="Riekhof W.R."/>
            <person name="Harris S.S."/>
        </authorList>
    </citation>
    <scope>NUCLEOTIDE SEQUENCE</scope>
    <source>
        <strain evidence="2">JF 03-4F</strain>
    </source>
</reference>
<dbReference type="PANTHER" id="PTHR42085">
    <property type="entry name" value="F-BOX DOMAIN-CONTAINING PROTEIN"/>
    <property type="match status" value="1"/>
</dbReference>
<dbReference type="Proteomes" id="UP001203852">
    <property type="component" value="Unassembled WGS sequence"/>
</dbReference>
<evidence type="ECO:0000313" key="3">
    <source>
        <dbReference type="Proteomes" id="UP001203852"/>
    </source>
</evidence>
<evidence type="ECO:0000313" key="2">
    <source>
        <dbReference type="EMBL" id="KAI1617928.1"/>
    </source>
</evidence>
<feature type="compositionally biased region" description="Basic residues" evidence="1">
    <location>
        <begin position="1"/>
        <end position="10"/>
    </location>
</feature>
<evidence type="ECO:0000256" key="1">
    <source>
        <dbReference type="SAM" id="MobiDB-lite"/>
    </source>
</evidence>
<feature type="compositionally biased region" description="Basic and acidic residues" evidence="1">
    <location>
        <begin position="40"/>
        <end position="56"/>
    </location>
</feature>